<reference evidence="6 7" key="1">
    <citation type="submission" date="2020-04" db="EMBL/GenBank/DDBJ databases">
        <title>Genome sequencing of novel species.</title>
        <authorList>
            <person name="Heo J."/>
            <person name="Kim S.-J."/>
            <person name="Kim J.-S."/>
            <person name="Hong S.-B."/>
            <person name="Kwon S.-W."/>
        </authorList>
    </citation>
    <scope>NUCLEOTIDE SEQUENCE [LARGE SCALE GENOMIC DNA]</scope>
    <source>
        <strain evidence="6 7">AF9R3</strain>
    </source>
</reference>
<dbReference type="Gene3D" id="1.20.1330.10">
    <property type="entry name" value="f41 fragment of flagellin, N-terminal domain"/>
    <property type="match status" value="1"/>
</dbReference>
<evidence type="ECO:0000256" key="2">
    <source>
        <dbReference type="ARBA" id="ARBA00023143"/>
    </source>
</evidence>
<organism evidence="6 7">
    <name type="scientific">Duganella dendranthematis</name>
    <dbReference type="NCBI Taxonomy" id="2728021"/>
    <lineage>
        <taxon>Bacteria</taxon>
        <taxon>Pseudomonadati</taxon>
        <taxon>Pseudomonadota</taxon>
        <taxon>Betaproteobacteria</taxon>
        <taxon>Burkholderiales</taxon>
        <taxon>Oxalobacteraceae</taxon>
        <taxon>Telluria group</taxon>
        <taxon>Duganella</taxon>
    </lineage>
</organism>
<protein>
    <recommendedName>
        <fullName evidence="3">Flagellin</fullName>
    </recommendedName>
</protein>
<keyword evidence="3" id="KW-0964">Secreted</keyword>
<proteinExistence type="inferred from homology"/>
<evidence type="ECO:0000259" key="4">
    <source>
        <dbReference type="Pfam" id="PF00669"/>
    </source>
</evidence>
<dbReference type="EMBL" id="CP051684">
    <property type="protein sequence ID" value="QJD93596.1"/>
    <property type="molecule type" value="Genomic_DNA"/>
</dbReference>
<accession>A0ABX6MGY3</accession>
<evidence type="ECO:0000256" key="3">
    <source>
        <dbReference type="RuleBase" id="RU362073"/>
    </source>
</evidence>
<evidence type="ECO:0000313" key="6">
    <source>
        <dbReference type="EMBL" id="QJD93596.1"/>
    </source>
</evidence>
<dbReference type="PANTHER" id="PTHR42792">
    <property type="entry name" value="FLAGELLIN"/>
    <property type="match status" value="1"/>
</dbReference>
<comment type="similarity">
    <text evidence="1 3">Belongs to the bacterial flagellin family.</text>
</comment>
<dbReference type="PRINTS" id="PR00207">
    <property type="entry name" value="FLAGELLIN"/>
</dbReference>
<dbReference type="InterPro" id="IPR046358">
    <property type="entry name" value="Flagellin_C"/>
</dbReference>
<keyword evidence="6" id="KW-0969">Cilium</keyword>
<dbReference type="PANTHER" id="PTHR42792:SF2">
    <property type="entry name" value="FLAGELLIN"/>
    <property type="match status" value="1"/>
</dbReference>
<gene>
    <name evidence="6" type="ORF">HH213_28045</name>
</gene>
<keyword evidence="6" id="KW-0282">Flagellum</keyword>
<comment type="subcellular location">
    <subcellularLocation>
        <location evidence="3">Secreted</location>
    </subcellularLocation>
    <subcellularLocation>
        <location evidence="3">Bacterial flagellum</location>
    </subcellularLocation>
</comment>
<feature type="domain" description="Flagellin C-terminal" evidence="5">
    <location>
        <begin position="221"/>
        <end position="305"/>
    </location>
</feature>
<dbReference type="SUPFAM" id="SSF64518">
    <property type="entry name" value="Phase 1 flagellin"/>
    <property type="match status" value="1"/>
</dbReference>
<dbReference type="Proteomes" id="UP000503117">
    <property type="component" value="Chromosome"/>
</dbReference>
<dbReference type="RefSeq" id="WP_169114462.1">
    <property type="nucleotide sequence ID" value="NZ_CP051684.1"/>
</dbReference>
<sequence length="306" mass="31511">MLSLHTNAAALSAQNSISRTQSALSTSQTRLSTGFRVNSAMDDAAGLQIATRLKAQTSGMAMAMRNTQNSISLLQTGEGALDETTNILTRMKDLATQSADASSTSADRTAMQAEYNALTNELTNIVGNTSFGGSKLFATTASGPSSTFQNATLTFQIGASKDEKMDVTELATAVGSMTDALGSAALSFSADGTAGTAGGTEISDTVADDGSGGTNANATIDLLKTAIDKVGSMRSQMGAIANRLDHVYNNLQNISSNTQAATGRIMDTDFAAESSNMTSSQMLLQAGTAMLKQSNSTSSLVMSLLQ</sequence>
<evidence type="ECO:0000256" key="1">
    <source>
        <dbReference type="ARBA" id="ARBA00005709"/>
    </source>
</evidence>
<comment type="function">
    <text evidence="3">Flagellin is the subunit protein which polymerizes to form the filaments of bacterial flagella.</text>
</comment>
<feature type="domain" description="Flagellin N-terminal" evidence="4">
    <location>
        <begin position="6"/>
        <end position="140"/>
    </location>
</feature>
<keyword evidence="7" id="KW-1185">Reference proteome</keyword>
<evidence type="ECO:0000259" key="5">
    <source>
        <dbReference type="Pfam" id="PF00700"/>
    </source>
</evidence>
<evidence type="ECO:0000313" key="7">
    <source>
        <dbReference type="Proteomes" id="UP000503117"/>
    </source>
</evidence>
<keyword evidence="6" id="KW-0966">Cell projection</keyword>
<keyword evidence="2 3" id="KW-0975">Bacterial flagellum</keyword>
<dbReference type="InterPro" id="IPR001029">
    <property type="entry name" value="Flagellin_N"/>
</dbReference>
<dbReference type="Pfam" id="PF00669">
    <property type="entry name" value="Flagellin_N"/>
    <property type="match status" value="1"/>
</dbReference>
<dbReference type="Pfam" id="PF00700">
    <property type="entry name" value="Flagellin_C"/>
    <property type="match status" value="1"/>
</dbReference>
<name>A0ABX6MGY3_9BURK</name>
<dbReference type="InterPro" id="IPR001492">
    <property type="entry name" value="Flagellin"/>
</dbReference>